<evidence type="ECO:0000256" key="9">
    <source>
        <dbReference type="SAM" id="MobiDB-lite"/>
    </source>
</evidence>
<feature type="domain" description="UvrD-like helicase C-terminal" evidence="11">
    <location>
        <begin position="864"/>
        <end position="922"/>
    </location>
</feature>
<keyword evidence="12" id="KW-1185">Reference proteome</keyword>
<comment type="catalytic activity">
    <reaction evidence="6">
        <text>Couples ATP hydrolysis with the unwinding of duplex DNA by translocating in the 3'-5' direction.</text>
        <dbReference type="EC" id="5.6.2.4"/>
    </reaction>
</comment>
<evidence type="ECO:0000259" key="10">
    <source>
        <dbReference type="Pfam" id="PF00580"/>
    </source>
</evidence>
<keyword evidence="2" id="KW-0378">Hydrolase</keyword>
<dbReference type="InterPro" id="IPR014017">
    <property type="entry name" value="DNA_helicase_UvrD-like_C"/>
</dbReference>
<dbReference type="Gene3D" id="3.40.50.300">
    <property type="entry name" value="P-loop containing nucleotide triphosphate hydrolases"/>
    <property type="match status" value="2"/>
</dbReference>
<dbReference type="Proteomes" id="UP001652622">
    <property type="component" value="Unplaced"/>
</dbReference>
<evidence type="ECO:0000256" key="5">
    <source>
        <dbReference type="ARBA" id="ARBA00023235"/>
    </source>
</evidence>
<evidence type="ECO:0000256" key="4">
    <source>
        <dbReference type="ARBA" id="ARBA00022840"/>
    </source>
</evidence>
<comment type="catalytic activity">
    <reaction evidence="8">
        <text>ATP + H2O = ADP + phosphate + H(+)</text>
        <dbReference type="Rhea" id="RHEA:13065"/>
        <dbReference type="ChEBI" id="CHEBI:15377"/>
        <dbReference type="ChEBI" id="CHEBI:15378"/>
        <dbReference type="ChEBI" id="CHEBI:30616"/>
        <dbReference type="ChEBI" id="CHEBI:43474"/>
        <dbReference type="ChEBI" id="CHEBI:456216"/>
        <dbReference type="EC" id="5.6.2.4"/>
    </reaction>
</comment>
<dbReference type="PANTHER" id="PTHR11070">
    <property type="entry name" value="UVRD / RECB / PCRA DNA HELICASE FAMILY MEMBER"/>
    <property type="match status" value="1"/>
</dbReference>
<keyword evidence="1" id="KW-0547">Nucleotide-binding</keyword>
<dbReference type="PANTHER" id="PTHR11070:SF30">
    <property type="entry name" value="F-BOX DNA HELICASE 1"/>
    <property type="match status" value="1"/>
</dbReference>
<feature type="compositionally biased region" description="Basic and acidic residues" evidence="9">
    <location>
        <begin position="1"/>
        <end position="16"/>
    </location>
</feature>
<evidence type="ECO:0000313" key="13">
    <source>
        <dbReference type="RefSeq" id="XP_060543037.1"/>
    </source>
</evidence>
<gene>
    <name evidence="13" type="primary">LOC117657141</name>
</gene>
<keyword evidence="5" id="KW-0413">Isomerase</keyword>
<proteinExistence type="predicted"/>
<evidence type="ECO:0000259" key="11">
    <source>
        <dbReference type="Pfam" id="PF13361"/>
    </source>
</evidence>
<evidence type="ECO:0000313" key="12">
    <source>
        <dbReference type="Proteomes" id="UP001652622"/>
    </source>
</evidence>
<feature type="compositionally biased region" description="Polar residues" evidence="9">
    <location>
        <begin position="73"/>
        <end position="82"/>
    </location>
</feature>
<evidence type="ECO:0000256" key="6">
    <source>
        <dbReference type="ARBA" id="ARBA00034617"/>
    </source>
</evidence>
<dbReference type="InterPro" id="IPR000212">
    <property type="entry name" value="DNA_helicase_UvrD/REP"/>
</dbReference>
<accession>A0ABM3Z3V2</accession>
<name>A0ABM3Z3V2_PANGU</name>
<dbReference type="Pfam" id="PF13361">
    <property type="entry name" value="UvrD_C"/>
    <property type="match status" value="1"/>
</dbReference>
<dbReference type="RefSeq" id="XP_060543037.1">
    <property type="nucleotide sequence ID" value="XM_060687054.1"/>
</dbReference>
<dbReference type="CDD" id="cd18786">
    <property type="entry name" value="SF1_C"/>
    <property type="match status" value="1"/>
</dbReference>
<evidence type="ECO:0000256" key="2">
    <source>
        <dbReference type="ARBA" id="ARBA00022801"/>
    </source>
</evidence>
<feature type="domain" description="UvrD-like helicase ATP-binding" evidence="10">
    <location>
        <begin position="556"/>
        <end position="621"/>
    </location>
</feature>
<evidence type="ECO:0000256" key="1">
    <source>
        <dbReference type="ARBA" id="ARBA00022741"/>
    </source>
</evidence>
<protein>
    <recommendedName>
        <fullName evidence="7">DNA 3'-5' helicase</fullName>
        <ecNumber evidence="7">5.6.2.4</ecNumber>
    </recommendedName>
</protein>
<keyword evidence="4" id="KW-0067">ATP-binding</keyword>
<reference evidence="13" key="1">
    <citation type="submission" date="2025-08" db="UniProtKB">
        <authorList>
            <consortium name="RefSeq"/>
        </authorList>
    </citation>
    <scope>IDENTIFICATION</scope>
    <source>
        <tissue evidence="13">Blood</tissue>
    </source>
</reference>
<feature type="region of interest" description="Disordered" evidence="9">
    <location>
        <begin position="1"/>
        <end position="146"/>
    </location>
</feature>
<dbReference type="SUPFAM" id="SSF52540">
    <property type="entry name" value="P-loop containing nucleoside triphosphate hydrolases"/>
    <property type="match status" value="1"/>
</dbReference>
<evidence type="ECO:0000256" key="3">
    <source>
        <dbReference type="ARBA" id="ARBA00022806"/>
    </source>
</evidence>
<dbReference type="InterPro" id="IPR014016">
    <property type="entry name" value="UvrD-like_ATP-bd"/>
</dbReference>
<evidence type="ECO:0000256" key="7">
    <source>
        <dbReference type="ARBA" id="ARBA00034808"/>
    </source>
</evidence>
<dbReference type="GeneID" id="117657141"/>
<dbReference type="InterPro" id="IPR027417">
    <property type="entry name" value="P-loop_NTPase"/>
</dbReference>
<dbReference type="EC" id="5.6.2.4" evidence="7"/>
<evidence type="ECO:0000256" key="8">
    <source>
        <dbReference type="ARBA" id="ARBA00048988"/>
    </source>
</evidence>
<organism evidence="12 13">
    <name type="scientific">Pantherophis guttatus</name>
    <name type="common">Corn snake</name>
    <name type="synonym">Elaphe guttata</name>
    <dbReference type="NCBI Taxonomy" id="94885"/>
    <lineage>
        <taxon>Eukaryota</taxon>
        <taxon>Metazoa</taxon>
        <taxon>Chordata</taxon>
        <taxon>Craniata</taxon>
        <taxon>Vertebrata</taxon>
        <taxon>Euteleostomi</taxon>
        <taxon>Lepidosauria</taxon>
        <taxon>Squamata</taxon>
        <taxon>Bifurcata</taxon>
        <taxon>Unidentata</taxon>
        <taxon>Episquamata</taxon>
        <taxon>Toxicofera</taxon>
        <taxon>Serpentes</taxon>
        <taxon>Colubroidea</taxon>
        <taxon>Colubridae</taxon>
        <taxon>Colubrinae</taxon>
        <taxon>Pantherophis</taxon>
    </lineage>
</organism>
<sequence length="1032" mass="116446">MSSFKEPDLTASDCKDAPQSPEGTAALKHPSTPSPGSQDSYGGFCPTPQKRRHSTDERNIVVPRKLFCLSPEPSDSNGSAGQEVQEPLLVRLPEESSSDGTVQQEVQDVEVDPLSDAQPELSGTTSVDDGSQRPARIVADPDDKEAGVVLRQQPVQPAPELDSKKAEEDVVPEEKSGVVLYAKSSYMPENTGISWKTLYNQYLEEVDHASLIVRVILQRYGLTKEHPQCMLGFIRCVADYQTYPCENPTTALTFLQRHSLYPKAEVCIARKLPDLDGRKETPAYVRAVMAAIVLFAGGVCDIQELMDCLQSRNFPMSSEDILEILYSMATLLYAMRENEVKISNRFHYSVSYCLHHLENSLCNTPSTNDPELPSSGGGFRPISQPTSEQQLILNHRLNPEDRVKIVGSAGTGKTSTLLQYAREWSELKFLFIAFNKIKKQSLLFCSKNVTCKTFHSLAYDEVGKKYRNKFIRDILTNEVGRVLSNPEASGTKVVQTLKTFLASADESITVEHTGCGEDVKEREKQIIVEEAKQIWAKMKELGPTEEKAYHMPFDGYLKLWQLQKPSLSTDTERYNVIMVDEAQDCTHAMMSIVLLQNCPVILVGNPHQQIYTFRGADNTVLDVPNSRIFYLTQSFWFGYEIAYVGATLLDVSRKIRKNMVGNYWAGVVRVEGKETWLSRTNRDVFDNAVKVTGGDSPAKIHFLGGINTVGLDIIEDLYNVLHSKQNYELKSAFMKELQSTLIKKYVEKGFRSIEEYDATRKKQLELTTGILRNYDDVPQLVRSMHQFHVPDPESAVKLEVKDFFIKRWVEKGLASIKDYAEKSEDKQLEIKIGIVEKYRERIPELVNRIRQCHVWHPEVADYILGTVHKAKGLEFDTVKIDDVFLSKSNLEHLHSNRIEAIPKDEWNLLYVAVTRAKKHLILPSFFAQILEVAKEYCVRFELSTALSNTTPPVCVQCRCEVPIPEDPVLIPKRINHPYIVDNTERKGFLCSSCARSFGPIAQLTGSSRAQGPARLPETIEVPSEVHILLEDF</sequence>
<keyword evidence="3" id="KW-0347">Helicase</keyword>
<dbReference type="Pfam" id="PF00580">
    <property type="entry name" value="UvrD-helicase"/>
    <property type="match status" value="1"/>
</dbReference>